<accession>A0A9W6F3Q4</accession>
<dbReference type="Gene3D" id="2.60.450.20">
    <property type="match status" value="1"/>
</dbReference>
<feature type="region of interest" description="Disordered" evidence="2">
    <location>
        <begin position="492"/>
        <end position="984"/>
    </location>
</feature>
<feature type="compositionally biased region" description="Polar residues" evidence="2">
    <location>
        <begin position="1234"/>
        <end position="1243"/>
    </location>
</feature>
<feature type="compositionally biased region" description="Polar residues" evidence="2">
    <location>
        <begin position="960"/>
        <end position="973"/>
    </location>
</feature>
<feature type="compositionally biased region" description="Low complexity" evidence="2">
    <location>
        <begin position="942"/>
        <end position="951"/>
    </location>
</feature>
<evidence type="ECO:0000313" key="5">
    <source>
        <dbReference type="Proteomes" id="UP001165080"/>
    </source>
</evidence>
<feature type="compositionally biased region" description="Polar residues" evidence="2">
    <location>
        <begin position="888"/>
        <end position="897"/>
    </location>
</feature>
<dbReference type="PANTHER" id="PTHR10331:SF6">
    <property type="entry name" value="SPINDLE ASSEMBLY ABNORMAL 4"/>
    <property type="match status" value="1"/>
</dbReference>
<proteinExistence type="inferred from homology"/>
<feature type="compositionally biased region" description="Gly residues" evidence="2">
    <location>
        <begin position="194"/>
        <end position="205"/>
    </location>
</feature>
<feature type="region of interest" description="Disordered" evidence="2">
    <location>
        <begin position="424"/>
        <end position="453"/>
    </location>
</feature>
<feature type="compositionally biased region" description="Acidic residues" evidence="2">
    <location>
        <begin position="720"/>
        <end position="745"/>
    </location>
</feature>
<evidence type="ECO:0000256" key="2">
    <source>
        <dbReference type="SAM" id="MobiDB-lite"/>
    </source>
</evidence>
<feature type="region of interest" description="Disordered" evidence="2">
    <location>
        <begin position="1030"/>
        <end position="1049"/>
    </location>
</feature>
<feature type="compositionally biased region" description="Gly residues" evidence="2">
    <location>
        <begin position="1265"/>
        <end position="1280"/>
    </location>
</feature>
<dbReference type="InterPro" id="IPR047002">
    <property type="entry name" value="Tcp10_C_sf"/>
</dbReference>
<feature type="compositionally biased region" description="Low complexity" evidence="2">
    <location>
        <begin position="652"/>
        <end position="664"/>
    </location>
</feature>
<feature type="compositionally biased region" description="Low complexity" evidence="2">
    <location>
        <begin position="1030"/>
        <end position="1042"/>
    </location>
</feature>
<feature type="domain" description="Centromere protein J C-terminal" evidence="3">
    <location>
        <begin position="1284"/>
        <end position="1313"/>
    </location>
</feature>
<feature type="compositionally biased region" description="Polar residues" evidence="2">
    <location>
        <begin position="811"/>
        <end position="821"/>
    </location>
</feature>
<evidence type="ECO:0000256" key="1">
    <source>
        <dbReference type="ARBA" id="ARBA00005627"/>
    </source>
</evidence>
<feature type="compositionally biased region" description="Low complexity" evidence="2">
    <location>
        <begin position="29"/>
        <end position="43"/>
    </location>
</feature>
<feature type="region of interest" description="Disordered" evidence="2">
    <location>
        <begin position="383"/>
        <end position="407"/>
    </location>
</feature>
<dbReference type="EMBL" id="BRXU01000012">
    <property type="protein sequence ID" value="GLC55317.1"/>
    <property type="molecule type" value="Genomic_DNA"/>
</dbReference>
<feature type="compositionally biased region" description="Basic and acidic residues" evidence="2">
    <location>
        <begin position="443"/>
        <end position="453"/>
    </location>
</feature>
<comment type="similarity">
    <text evidence="1">Belongs to the TCP10 family.</text>
</comment>
<feature type="compositionally biased region" description="Gly residues" evidence="2">
    <location>
        <begin position="759"/>
        <end position="778"/>
    </location>
</feature>
<feature type="region of interest" description="Disordered" evidence="2">
    <location>
        <begin position="19"/>
        <end position="348"/>
    </location>
</feature>
<organism evidence="4 5">
    <name type="scientific">Pleodorina starrii</name>
    <dbReference type="NCBI Taxonomy" id="330485"/>
    <lineage>
        <taxon>Eukaryota</taxon>
        <taxon>Viridiplantae</taxon>
        <taxon>Chlorophyta</taxon>
        <taxon>core chlorophytes</taxon>
        <taxon>Chlorophyceae</taxon>
        <taxon>CS clade</taxon>
        <taxon>Chlamydomonadales</taxon>
        <taxon>Volvocaceae</taxon>
        <taxon>Pleodorina</taxon>
    </lineage>
</organism>
<feature type="compositionally biased region" description="Low complexity" evidence="2">
    <location>
        <begin position="614"/>
        <end position="635"/>
    </location>
</feature>
<dbReference type="InterPro" id="IPR009852">
    <property type="entry name" value="CENPJ_C_dom"/>
</dbReference>
<feature type="compositionally biased region" description="Polar residues" evidence="2">
    <location>
        <begin position="706"/>
        <end position="715"/>
    </location>
</feature>
<comment type="caution">
    <text evidence="4">The sequence shown here is derived from an EMBL/GenBank/DDBJ whole genome shotgun (WGS) entry which is preliminary data.</text>
</comment>
<feature type="compositionally biased region" description="Low complexity" evidence="2">
    <location>
        <begin position="1108"/>
        <end position="1117"/>
    </location>
</feature>
<feature type="compositionally biased region" description="Gly residues" evidence="2">
    <location>
        <begin position="492"/>
        <end position="513"/>
    </location>
</feature>
<gene>
    <name evidence="4" type="primary">PLEST007814</name>
    <name evidence="4" type="ORF">PLESTB_000971900</name>
</gene>
<sequence length="1444" mass="147808">MELEEFRALETQIKADVVGGARARSDQGAQALPSSSTLLPSAPMRSYAAIHQHRPPQPGHGAPRSTAAGPVRPHAGWASPQAASRHRYNDAFGAADADADDDEYGGGFGNPCSDPPGGDDGAAAAAWGQQQLSPGKPASAAGGRAKGGAGFGSAAGAAAWGLDGADGGAPGTAKSGGASGFDDADAWNDTSSFFGGGGAGAGGTGASVRKGAAAAATGGGRQAQARGSAFFGGHRKSPGAAGQLDDPWAAPVGGDDAYGAGRETLPDDCSGWSADQQQKLQPQQAGLKGGDDDRGPDQPFVRALFNKQQQRQPSQGSAGRALGKGAPGGGGKGKVAEPQGPSAAELERMQALEEQMANVASERSTLVRMRTELEKAANRLEQERQAWEKSRAEEQTKWEAQRDAEEAKLRRDRRVLEKQSKALLKLPNKKERTAMEAAEAALEAERREGRAREARHKLTVERLRRQLVELQERNHELREEVRWHEAQQLERGWGGTGAAAAAGGGSAKGGGAGSQPQLKPRPSRAIAVQTEPLAFLPPLEGAGTGAAGAQDAAAGGAAASSAFGGPRHEDGREGTAAAPTTSGGRPKSAGPFKQAGGGGSSSGGSGPGGGGRLRGLQASSRGAAAAVGASQPALPTTWRAQRATLRKSSGTAQWQASAWGAQGEDGPEEGYGEEAGPAYYGQDSLHPQQMEQHRQRQQRLGAQPDSPVSWQQGRQQAYDMDGEYGMERGDEDAPEDEAEGAEELQAEGYQGAARREGRGGGFGGDDAFGRVRGGGGAPGAASPSSYSYVQNDDLEVLTDEGGAADGMDPGSPSTLAWQQHQEFMAKMGLGHEEGGRHQSQARPGGQSQQAFAAGEMRQQAQRQPPQQQQPWGRSAGGPNEEGCGGAQRPSTSGRASRQQQLQQQQQEGPAFGMGAQPWRQGGTGTARPASQHSQEGQAPVRQAYPGQDPAAGPGPGGGQFSQKSCPTFPSCGSTGPGRVGAGAEQGGMAAASAFFATGDRSFSFNPSTNPGEHPMGAAFPVAAAAAAGQGPACKAPGQAGPGHWQGQPAVGVQDSFAELDGVSETLASLRMDRHVEAAAAATRGGGAGGLGPQAFAPPGSARAPPFSGDPAAAAQRGGADGAPHRPGLGTAAERARDGGGWTANGWSAAGFGGPARDNNTLNPQQAPHARAAVESLGGWGGQPQHFQQHQQQQQQHAAHQPALDLQGQGQQRPQPQWPNSTMGATAAGAASVAHTISTQQHQQHFIGGHAHSRPAGSQPASIAGGSSGGGSGHESGGGGDALVREVRHADGKTERLYATGTRLVLFANGTRKVALPDGSSRVYFANGDIKWAIPAAAVAAAAARDPSCSAPPPPSDVGVVHYYYAEVATWHSTYGGDGGVEVFYFPSGQTEAHHPGHGKEILFPDGVLRVVTVDGEEVDVSWQQLSWAVQQPQPRVEDLGDDDL</sequence>
<feature type="compositionally biased region" description="Low complexity" evidence="2">
    <location>
        <begin position="1255"/>
        <end position="1264"/>
    </location>
</feature>
<dbReference type="InterPro" id="IPR026581">
    <property type="entry name" value="TCP10L/CENPJ"/>
</dbReference>
<evidence type="ECO:0000313" key="4">
    <source>
        <dbReference type="EMBL" id="GLC55317.1"/>
    </source>
</evidence>
<keyword evidence="5" id="KW-1185">Reference proteome</keyword>
<evidence type="ECO:0000259" key="3">
    <source>
        <dbReference type="Pfam" id="PF07202"/>
    </source>
</evidence>
<feature type="compositionally biased region" description="Low complexity" evidence="2">
    <location>
        <begin position="154"/>
        <end position="163"/>
    </location>
</feature>
<feature type="compositionally biased region" description="Gly residues" evidence="2">
    <location>
        <begin position="974"/>
        <end position="984"/>
    </location>
</feature>
<feature type="compositionally biased region" description="Low complexity" evidence="2">
    <location>
        <begin position="547"/>
        <end position="565"/>
    </location>
</feature>
<protein>
    <recommendedName>
        <fullName evidence="3">Centromere protein J C-terminal domain-containing protein</fullName>
    </recommendedName>
</protein>
<feature type="compositionally biased region" description="Low complexity" evidence="2">
    <location>
        <begin position="276"/>
        <end position="286"/>
    </location>
</feature>
<feature type="compositionally biased region" description="Low complexity" evidence="2">
    <location>
        <begin position="857"/>
        <end position="870"/>
    </location>
</feature>
<feature type="compositionally biased region" description="Gly residues" evidence="2">
    <location>
        <begin position="144"/>
        <end position="153"/>
    </location>
</feature>
<dbReference type="Proteomes" id="UP001165080">
    <property type="component" value="Unassembled WGS sequence"/>
</dbReference>
<feature type="compositionally biased region" description="Low complexity" evidence="2">
    <location>
        <begin position="206"/>
        <end position="229"/>
    </location>
</feature>
<name>A0A9W6F3Q4_9CHLO</name>
<feature type="region of interest" description="Disordered" evidence="2">
    <location>
        <begin position="1082"/>
        <end position="1281"/>
    </location>
</feature>
<dbReference type="Pfam" id="PF07202">
    <property type="entry name" value="Tcp10_C"/>
    <property type="match status" value="1"/>
</dbReference>
<dbReference type="PANTHER" id="PTHR10331">
    <property type="entry name" value="T COMPLEX PROTEIN 10"/>
    <property type="match status" value="1"/>
</dbReference>
<feature type="compositionally biased region" description="Low complexity" evidence="2">
    <location>
        <begin position="1182"/>
        <end position="1233"/>
    </location>
</feature>
<feature type="compositionally biased region" description="Polar residues" evidence="2">
    <location>
        <begin position="306"/>
        <end position="317"/>
    </location>
</feature>
<feature type="compositionally biased region" description="Gly residues" evidence="2">
    <location>
        <begin position="595"/>
        <end position="613"/>
    </location>
</feature>
<feature type="compositionally biased region" description="Polar residues" evidence="2">
    <location>
        <begin position="837"/>
        <end position="850"/>
    </location>
</feature>
<reference evidence="4 5" key="1">
    <citation type="journal article" date="2023" name="Commun. Biol.">
        <title>Reorganization of the ancestral sex-determining regions during the evolution of trioecy in Pleodorina starrii.</title>
        <authorList>
            <person name="Takahashi K."/>
            <person name="Suzuki S."/>
            <person name="Kawai-Toyooka H."/>
            <person name="Yamamoto K."/>
            <person name="Hamaji T."/>
            <person name="Ootsuki R."/>
            <person name="Yamaguchi H."/>
            <person name="Kawachi M."/>
            <person name="Higashiyama T."/>
            <person name="Nozaki H."/>
        </authorList>
    </citation>
    <scope>NUCLEOTIDE SEQUENCE [LARGE SCALE GENOMIC DNA]</scope>
    <source>
        <strain evidence="4 5">NIES-4479</strain>
    </source>
</reference>